<feature type="transmembrane region" description="Helical" evidence="1">
    <location>
        <begin position="61"/>
        <end position="81"/>
    </location>
</feature>
<keyword evidence="1" id="KW-0472">Membrane</keyword>
<evidence type="ECO:0008006" key="4">
    <source>
        <dbReference type="Google" id="ProtNLM"/>
    </source>
</evidence>
<reference evidence="2 3" key="1">
    <citation type="submission" date="2023-08" db="EMBL/GenBank/DDBJ databases">
        <title>A Necator americanus chromosomal reference genome.</title>
        <authorList>
            <person name="Ilik V."/>
            <person name="Petrzelkova K.J."/>
            <person name="Pardy F."/>
            <person name="Fuh T."/>
            <person name="Niatou-Singa F.S."/>
            <person name="Gouil Q."/>
            <person name="Baker L."/>
            <person name="Ritchie M.E."/>
            <person name="Jex A.R."/>
            <person name="Gazzola D."/>
            <person name="Li H."/>
            <person name="Toshio Fujiwara R."/>
            <person name="Zhan B."/>
            <person name="Aroian R.V."/>
            <person name="Pafco B."/>
            <person name="Schwarz E.M."/>
        </authorList>
    </citation>
    <scope>NUCLEOTIDE SEQUENCE [LARGE SCALE GENOMIC DNA]</scope>
    <source>
        <strain evidence="2 3">Aroian</strain>
        <tissue evidence="2">Whole animal</tissue>
    </source>
</reference>
<evidence type="ECO:0000313" key="3">
    <source>
        <dbReference type="Proteomes" id="UP001303046"/>
    </source>
</evidence>
<protein>
    <recommendedName>
        <fullName evidence="4">G-protein coupled receptors family 1 profile domain-containing protein</fullName>
    </recommendedName>
</protein>
<dbReference type="EMBL" id="JAVFWL010000004">
    <property type="protein sequence ID" value="KAK6752497.1"/>
    <property type="molecule type" value="Genomic_DNA"/>
</dbReference>
<organism evidence="2 3">
    <name type="scientific">Necator americanus</name>
    <name type="common">Human hookworm</name>
    <dbReference type="NCBI Taxonomy" id="51031"/>
    <lineage>
        <taxon>Eukaryota</taxon>
        <taxon>Metazoa</taxon>
        <taxon>Ecdysozoa</taxon>
        <taxon>Nematoda</taxon>
        <taxon>Chromadorea</taxon>
        <taxon>Rhabditida</taxon>
        <taxon>Rhabditina</taxon>
        <taxon>Rhabditomorpha</taxon>
        <taxon>Strongyloidea</taxon>
        <taxon>Ancylostomatidae</taxon>
        <taxon>Bunostominae</taxon>
        <taxon>Necator</taxon>
    </lineage>
</organism>
<feature type="transmembrane region" description="Helical" evidence="1">
    <location>
        <begin position="31"/>
        <end position="49"/>
    </location>
</feature>
<proteinExistence type="predicted"/>
<dbReference type="Proteomes" id="UP001303046">
    <property type="component" value="Unassembled WGS sequence"/>
</dbReference>
<sequence length="116" mass="13281">MEYAGNIYSEQYCEKEGVTAATNPMSCIGNTLYTIISIISLVLLPIVAVKYRKRFIFHTNVLILTYNFFAASFLHAFLFAITQVKLSQNISVARVIKLKKKLKSSRRIAMLWEKLI</sequence>
<accession>A0ABR1DPX2</accession>
<name>A0ABR1DPX2_NECAM</name>
<evidence type="ECO:0000256" key="1">
    <source>
        <dbReference type="SAM" id="Phobius"/>
    </source>
</evidence>
<gene>
    <name evidence="2" type="primary">Necator_chrIV.g17036</name>
    <name evidence="2" type="ORF">RB195_003738</name>
</gene>
<evidence type="ECO:0000313" key="2">
    <source>
        <dbReference type="EMBL" id="KAK6752497.1"/>
    </source>
</evidence>
<keyword evidence="1" id="KW-1133">Transmembrane helix</keyword>
<keyword evidence="1" id="KW-0812">Transmembrane</keyword>
<comment type="caution">
    <text evidence="2">The sequence shown here is derived from an EMBL/GenBank/DDBJ whole genome shotgun (WGS) entry which is preliminary data.</text>
</comment>
<keyword evidence="3" id="KW-1185">Reference proteome</keyword>